<dbReference type="InterPro" id="IPR029044">
    <property type="entry name" value="Nucleotide-diphossugar_trans"/>
</dbReference>
<evidence type="ECO:0000313" key="3">
    <source>
        <dbReference type="Proteomes" id="UP000623681"/>
    </source>
</evidence>
<dbReference type="InterPro" id="IPR011990">
    <property type="entry name" value="TPR-like_helical_dom_sf"/>
</dbReference>
<dbReference type="EMBL" id="JAESWA010000022">
    <property type="protein sequence ID" value="MBL4931648.1"/>
    <property type="molecule type" value="Genomic_DNA"/>
</dbReference>
<gene>
    <name evidence="2" type="ORF">JK634_07520</name>
</gene>
<dbReference type="SUPFAM" id="SSF53448">
    <property type="entry name" value="Nucleotide-diphospho-sugar transferases"/>
    <property type="match status" value="1"/>
</dbReference>
<dbReference type="SMART" id="SM00028">
    <property type="entry name" value="TPR"/>
    <property type="match status" value="3"/>
</dbReference>
<dbReference type="CDD" id="cd02511">
    <property type="entry name" value="Beta4Glucosyltransferase"/>
    <property type="match status" value="1"/>
</dbReference>
<dbReference type="InterPro" id="IPR001173">
    <property type="entry name" value="Glyco_trans_2-like"/>
</dbReference>
<reference evidence="2" key="1">
    <citation type="submission" date="2021-01" db="EMBL/GenBank/DDBJ databases">
        <title>Genome public.</title>
        <authorList>
            <person name="Liu C."/>
            <person name="Sun Q."/>
        </authorList>
    </citation>
    <scope>NUCLEOTIDE SEQUENCE</scope>
    <source>
        <strain evidence="2">YIM B02565</strain>
    </source>
</reference>
<dbReference type="Pfam" id="PF00535">
    <property type="entry name" value="Glycos_transf_2"/>
    <property type="match status" value="1"/>
</dbReference>
<comment type="caution">
    <text evidence="2">The sequence shown here is derived from an EMBL/GenBank/DDBJ whole genome shotgun (WGS) entry which is preliminary data.</text>
</comment>
<dbReference type="SUPFAM" id="SSF81901">
    <property type="entry name" value="HCP-like"/>
    <property type="match status" value="1"/>
</dbReference>
<dbReference type="InterPro" id="IPR019734">
    <property type="entry name" value="TPR_rpt"/>
</dbReference>
<dbReference type="Gene3D" id="3.90.550.10">
    <property type="entry name" value="Spore Coat Polysaccharide Biosynthesis Protein SpsA, Chain A"/>
    <property type="match status" value="1"/>
</dbReference>
<protein>
    <submittedName>
        <fullName evidence="2">Glycosyltransferase</fullName>
    </submittedName>
</protein>
<dbReference type="SUPFAM" id="SSF48452">
    <property type="entry name" value="TPR-like"/>
    <property type="match status" value="1"/>
</dbReference>
<name>A0A937K4L2_9CLOT</name>
<evidence type="ECO:0000313" key="2">
    <source>
        <dbReference type="EMBL" id="MBL4931648.1"/>
    </source>
</evidence>
<dbReference type="Proteomes" id="UP000623681">
    <property type="component" value="Unassembled WGS sequence"/>
</dbReference>
<evidence type="ECO:0000259" key="1">
    <source>
        <dbReference type="Pfam" id="PF00535"/>
    </source>
</evidence>
<dbReference type="PANTHER" id="PTHR43630">
    <property type="entry name" value="POLY-BETA-1,6-N-ACETYL-D-GLUCOSAMINE SYNTHASE"/>
    <property type="match status" value="1"/>
</dbReference>
<dbReference type="AlphaFoldDB" id="A0A937K4L2"/>
<accession>A0A937K4L2</accession>
<keyword evidence="3" id="KW-1185">Reference proteome</keyword>
<feature type="domain" description="Glycosyltransferase 2-like" evidence="1">
    <location>
        <begin position="5"/>
        <end position="101"/>
    </location>
</feature>
<organism evidence="2 3">
    <name type="scientific">Clostridium paridis</name>
    <dbReference type="NCBI Taxonomy" id="2803863"/>
    <lineage>
        <taxon>Bacteria</taxon>
        <taxon>Bacillati</taxon>
        <taxon>Bacillota</taxon>
        <taxon>Clostridia</taxon>
        <taxon>Eubacteriales</taxon>
        <taxon>Clostridiaceae</taxon>
        <taxon>Clostridium</taxon>
    </lineage>
</organism>
<dbReference type="RefSeq" id="WP_202767036.1">
    <property type="nucleotide sequence ID" value="NZ_JAESWA010000022.1"/>
</dbReference>
<dbReference type="Pfam" id="PF13181">
    <property type="entry name" value="TPR_8"/>
    <property type="match status" value="1"/>
</dbReference>
<dbReference type="PANTHER" id="PTHR43630:SF2">
    <property type="entry name" value="GLYCOSYLTRANSFERASE"/>
    <property type="match status" value="1"/>
</dbReference>
<proteinExistence type="predicted"/>
<sequence>MITISLCMIVKNEENVICRCLNSIKDIVDEIIIVDTGSTDKTKDVVRDYTDKIYDFKWIDDFSAARNFSFDRATMDYILWLDADDVLLEEDRKKFFKLKETMMPDIDEVMMKYNVGLNQRGEVTLSYYRERLSKRNKGYKWHEPVHEYLEINGKVINSDICITHKKEHENEKGRNLIIYRKYLSEGKKLTIRGLFYYARELYYNEYYSEAIESFNKFLDSNKGWQEDNINACLDLAKCYSNLNDKKNCLRILLRSFEYDTPRAEACCNIGYYYFEKNDYKRAIFWYKLATSIEKPESGWGFIYNDYWDYIPFMQLCVCYDRLGNINEAMRYNNKAAECKPNDQAVLYNKKYFESLKSK</sequence>
<dbReference type="Gene3D" id="1.25.40.10">
    <property type="entry name" value="Tetratricopeptide repeat domain"/>
    <property type="match status" value="1"/>
</dbReference>